<sequence>MRRDQFDPLTIDYINSLAKALVCRRILGVGKRNLAEHCDVCDQTTRCDHCRHIRSKERSAHRAAGVQYRSRELAFHTILTTPASRSASDEIKNVKFIAAAKERLISEIRKASRRKTQQFPLIEYVVGIHCKRTADSKYLSCHLHLVLRTAAGCDVPTFRFSIDDLWRELTVKEFGLSAHTTWPVPGFRINNAKKRRGRSITSTRYANLLAYPMRTAENDDTPEVVARREWLFQTAGISNTYSGSNSTNGQYEQPTKASFDPVKLGKKSIIVYHMDGLPEQMRTSLFYEQRDSIRAEAKEVVMNALPSEIQHAWETYVWNTSAPSSTVPV</sequence>
<gene>
    <name evidence="1" type="ORF">Mal15_17840</name>
</gene>
<evidence type="ECO:0000313" key="1">
    <source>
        <dbReference type="EMBL" id="QEF97740.1"/>
    </source>
</evidence>
<keyword evidence="2" id="KW-1185">Reference proteome</keyword>
<organism evidence="1 2">
    <name type="scientific">Stieleria maiorica</name>
    <dbReference type="NCBI Taxonomy" id="2795974"/>
    <lineage>
        <taxon>Bacteria</taxon>
        <taxon>Pseudomonadati</taxon>
        <taxon>Planctomycetota</taxon>
        <taxon>Planctomycetia</taxon>
        <taxon>Pirellulales</taxon>
        <taxon>Pirellulaceae</taxon>
        <taxon>Stieleria</taxon>
    </lineage>
</organism>
<accession>A0A5B9MCK3</accession>
<dbReference type="AlphaFoldDB" id="A0A5B9MCK3"/>
<dbReference type="EMBL" id="CP036264">
    <property type="protein sequence ID" value="QEF97740.1"/>
    <property type="molecule type" value="Genomic_DNA"/>
</dbReference>
<protein>
    <submittedName>
        <fullName evidence="1">Uncharacterized protein</fullName>
    </submittedName>
</protein>
<dbReference type="Proteomes" id="UP000321353">
    <property type="component" value="Chromosome"/>
</dbReference>
<reference evidence="1 2" key="1">
    <citation type="submission" date="2019-02" db="EMBL/GenBank/DDBJ databases">
        <title>Planctomycetal bacteria perform biofilm scaping via a novel small molecule.</title>
        <authorList>
            <person name="Jeske O."/>
            <person name="Boedeker C."/>
            <person name="Wiegand S."/>
            <person name="Breitling P."/>
            <person name="Kallscheuer N."/>
            <person name="Jogler M."/>
            <person name="Rohde M."/>
            <person name="Petersen J."/>
            <person name="Medema M.H."/>
            <person name="Surup F."/>
            <person name="Jogler C."/>
        </authorList>
    </citation>
    <scope>NUCLEOTIDE SEQUENCE [LARGE SCALE GENOMIC DNA]</scope>
    <source>
        <strain evidence="1 2">Mal15</strain>
    </source>
</reference>
<evidence type="ECO:0000313" key="2">
    <source>
        <dbReference type="Proteomes" id="UP000321353"/>
    </source>
</evidence>
<dbReference type="KEGG" id="smam:Mal15_17840"/>
<proteinExistence type="predicted"/>
<name>A0A5B9MCK3_9BACT</name>